<dbReference type="Proteomes" id="UP000236726">
    <property type="component" value="Unassembled WGS sequence"/>
</dbReference>
<comment type="similarity">
    <text evidence="1">Belongs to the ABC transporter superfamily.</text>
</comment>
<dbReference type="GO" id="GO:0016887">
    <property type="term" value="F:ATP hydrolysis activity"/>
    <property type="evidence" value="ECO:0007669"/>
    <property type="project" value="InterPro"/>
</dbReference>
<dbReference type="PANTHER" id="PTHR42798:SF7">
    <property type="entry name" value="ALPHA-D-RIBOSE 1-METHYLPHOSPHONATE 5-TRIPHOSPHATE SYNTHASE SUBUNIT PHNL"/>
    <property type="match status" value="1"/>
</dbReference>
<dbReference type="SMART" id="SM00382">
    <property type="entry name" value="AAA"/>
    <property type="match status" value="1"/>
</dbReference>
<dbReference type="InterPro" id="IPR027417">
    <property type="entry name" value="P-loop_NTPase"/>
</dbReference>
<dbReference type="Pfam" id="PF00005">
    <property type="entry name" value="ABC_tran"/>
    <property type="match status" value="1"/>
</dbReference>
<dbReference type="InterPro" id="IPR003593">
    <property type="entry name" value="AAA+_ATPase"/>
</dbReference>
<evidence type="ECO:0000313" key="7">
    <source>
        <dbReference type="Proteomes" id="UP000236726"/>
    </source>
</evidence>
<dbReference type="SUPFAM" id="SSF52540">
    <property type="entry name" value="P-loop containing nucleoside triphosphate hydrolases"/>
    <property type="match status" value="1"/>
</dbReference>
<keyword evidence="2" id="KW-0813">Transport</keyword>
<evidence type="ECO:0000313" key="6">
    <source>
        <dbReference type="EMBL" id="SEF78060.1"/>
    </source>
</evidence>
<dbReference type="PROSITE" id="PS00211">
    <property type="entry name" value="ABC_TRANSPORTER_1"/>
    <property type="match status" value="1"/>
</dbReference>
<accession>A0A1H5USV6</accession>
<dbReference type="EMBL" id="FNUL01000008">
    <property type="protein sequence ID" value="SEF78060.1"/>
    <property type="molecule type" value="Genomic_DNA"/>
</dbReference>
<organism evidence="6 7">
    <name type="scientific">Lachnospira multipara</name>
    <dbReference type="NCBI Taxonomy" id="28051"/>
    <lineage>
        <taxon>Bacteria</taxon>
        <taxon>Bacillati</taxon>
        <taxon>Bacillota</taxon>
        <taxon>Clostridia</taxon>
        <taxon>Lachnospirales</taxon>
        <taxon>Lachnospiraceae</taxon>
        <taxon>Lachnospira</taxon>
    </lineage>
</organism>
<dbReference type="InterPro" id="IPR017871">
    <property type="entry name" value="ABC_transporter-like_CS"/>
</dbReference>
<dbReference type="GO" id="GO:0005524">
    <property type="term" value="F:ATP binding"/>
    <property type="evidence" value="ECO:0007669"/>
    <property type="project" value="UniProtKB-KW"/>
</dbReference>
<dbReference type="AlphaFoldDB" id="A0A1H5USV6"/>
<evidence type="ECO:0000256" key="2">
    <source>
        <dbReference type="ARBA" id="ARBA00022448"/>
    </source>
</evidence>
<dbReference type="GO" id="GO:0022857">
    <property type="term" value="F:transmembrane transporter activity"/>
    <property type="evidence" value="ECO:0007669"/>
    <property type="project" value="UniProtKB-ARBA"/>
</dbReference>
<reference evidence="6 7" key="1">
    <citation type="submission" date="2016-10" db="EMBL/GenBank/DDBJ databases">
        <authorList>
            <person name="de Groot N.N."/>
        </authorList>
    </citation>
    <scope>NUCLEOTIDE SEQUENCE [LARGE SCALE GENOMIC DNA]</scope>
    <source>
        <strain evidence="6 7">D15d</strain>
    </source>
</reference>
<dbReference type="Gene3D" id="3.40.50.300">
    <property type="entry name" value="P-loop containing nucleotide triphosphate hydrolases"/>
    <property type="match status" value="1"/>
</dbReference>
<dbReference type="InterPro" id="IPR017911">
    <property type="entry name" value="MacB-like_ATP-bd"/>
</dbReference>
<dbReference type="GO" id="GO:0098796">
    <property type="term" value="C:membrane protein complex"/>
    <property type="evidence" value="ECO:0007669"/>
    <property type="project" value="UniProtKB-ARBA"/>
</dbReference>
<keyword evidence="7" id="KW-1185">Reference proteome</keyword>
<evidence type="ECO:0000256" key="4">
    <source>
        <dbReference type="ARBA" id="ARBA00022840"/>
    </source>
</evidence>
<evidence type="ECO:0000256" key="3">
    <source>
        <dbReference type="ARBA" id="ARBA00022741"/>
    </source>
</evidence>
<feature type="domain" description="ABC transporter" evidence="5">
    <location>
        <begin position="2"/>
        <end position="223"/>
    </location>
</feature>
<evidence type="ECO:0000256" key="1">
    <source>
        <dbReference type="ARBA" id="ARBA00005417"/>
    </source>
</evidence>
<keyword evidence="3" id="KW-0547">Nucleotide-binding</keyword>
<keyword evidence="4 6" id="KW-0067">ATP-binding</keyword>
<dbReference type="FunFam" id="3.40.50.300:FF:000032">
    <property type="entry name" value="Export ABC transporter ATP-binding protein"/>
    <property type="match status" value="1"/>
</dbReference>
<name>A0A1H5USV6_9FIRM</name>
<dbReference type="RefSeq" id="WP_103952830.1">
    <property type="nucleotide sequence ID" value="NZ_FNUL01000008.1"/>
</dbReference>
<sequence length="223" mass="25087">MIDIKGLTKVFKDGDYNKVALDDINLKINDGEMVSIMGPSGSGKSTLLNIIACFDDASKGKVIINNNDITSFKRNKKEKFRRDNISFIFQDYALLENFTCYENVELPLLINKVRSRKTKTLSLLEKMNLLEEKNKKINKLSGGQRQRVAIARALALDTNLILADEPTGALDQKMGEEVTDILRSINKEGKTVIIVTHDEKVANKTDRIIKLMDGKIIDDIKNV</sequence>
<proteinExistence type="inferred from homology"/>
<dbReference type="InterPro" id="IPR003439">
    <property type="entry name" value="ABC_transporter-like_ATP-bd"/>
</dbReference>
<dbReference type="STRING" id="1410661.GCA_000702205_01572"/>
<dbReference type="PROSITE" id="PS50893">
    <property type="entry name" value="ABC_TRANSPORTER_2"/>
    <property type="match status" value="1"/>
</dbReference>
<protein>
    <submittedName>
        <fullName evidence="6">Putative ABC transport system ATP-binding protein</fullName>
    </submittedName>
</protein>
<gene>
    <name evidence="6" type="ORF">SAMN05216537_10885</name>
</gene>
<evidence type="ECO:0000259" key="5">
    <source>
        <dbReference type="PROSITE" id="PS50893"/>
    </source>
</evidence>
<dbReference type="CDD" id="cd03255">
    <property type="entry name" value="ABC_MJ0796_LolCDE_FtsE"/>
    <property type="match status" value="1"/>
</dbReference>
<dbReference type="PANTHER" id="PTHR42798">
    <property type="entry name" value="LIPOPROTEIN-RELEASING SYSTEM ATP-BINDING PROTEIN LOLD"/>
    <property type="match status" value="1"/>
</dbReference>